<dbReference type="EC" id="3.6.1.55" evidence="11"/>
<dbReference type="InterPro" id="IPR020084">
    <property type="entry name" value="NUDIX_hydrolase_CS"/>
</dbReference>
<evidence type="ECO:0000313" key="15">
    <source>
        <dbReference type="Proteomes" id="UP001589862"/>
    </source>
</evidence>
<dbReference type="PANTHER" id="PTHR47707:SF1">
    <property type="entry name" value="NUDIX HYDROLASE FAMILY PROTEIN"/>
    <property type="match status" value="1"/>
</dbReference>
<evidence type="ECO:0000313" key="14">
    <source>
        <dbReference type="EMBL" id="MFC0581314.1"/>
    </source>
</evidence>
<evidence type="ECO:0000256" key="4">
    <source>
        <dbReference type="ARBA" id="ARBA00022705"/>
    </source>
</evidence>
<evidence type="ECO:0000256" key="5">
    <source>
        <dbReference type="ARBA" id="ARBA00022723"/>
    </source>
</evidence>
<keyword evidence="3" id="KW-0515">Mutator protein</keyword>
<keyword evidence="6" id="KW-0227">DNA damage</keyword>
<evidence type="ECO:0000256" key="2">
    <source>
        <dbReference type="ARBA" id="ARBA00005582"/>
    </source>
</evidence>
<proteinExistence type="inferred from homology"/>
<dbReference type="CDD" id="cd03425">
    <property type="entry name" value="NUDIX_MutT_NudA_like"/>
    <property type="match status" value="1"/>
</dbReference>
<feature type="domain" description="Nudix hydrolase" evidence="13">
    <location>
        <begin position="1"/>
        <end position="132"/>
    </location>
</feature>
<dbReference type="InterPro" id="IPR015797">
    <property type="entry name" value="NUDIX_hydrolase-like_dom_sf"/>
</dbReference>
<dbReference type="InterPro" id="IPR000086">
    <property type="entry name" value="NUDIX_hydrolase_dom"/>
</dbReference>
<comment type="catalytic activity">
    <reaction evidence="10">
        <text>8-oxo-dGTP + H2O = 8-oxo-dGMP + diphosphate + H(+)</text>
        <dbReference type="Rhea" id="RHEA:31575"/>
        <dbReference type="ChEBI" id="CHEBI:15377"/>
        <dbReference type="ChEBI" id="CHEBI:15378"/>
        <dbReference type="ChEBI" id="CHEBI:33019"/>
        <dbReference type="ChEBI" id="CHEBI:63224"/>
        <dbReference type="ChEBI" id="CHEBI:77896"/>
        <dbReference type="EC" id="3.6.1.55"/>
    </reaction>
</comment>
<comment type="similarity">
    <text evidence="2 12">Belongs to the Nudix hydrolase family.</text>
</comment>
<keyword evidence="5" id="KW-0479">Metal-binding</keyword>
<reference evidence="14 15" key="1">
    <citation type="submission" date="2024-09" db="EMBL/GenBank/DDBJ databases">
        <authorList>
            <person name="Sun Q."/>
            <person name="Mori K."/>
        </authorList>
    </citation>
    <scope>NUCLEOTIDE SEQUENCE [LARGE SCALE GENOMIC DNA]</scope>
    <source>
        <strain evidence="14 15">NCAIM B.02604</strain>
    </source>
</reference>
<evidence type="ECO:0000256" key="3">
    <source>
        <dbReference type="ARBA" id="ARBA00022457"/>
    </source>
</evidence>
<evidence type="ECO:0000256" key="12">
    <source>
        <dbReference type="RuleBase" id="RU003476"/>
    </source>
</evidence>
<comment type="cofactor">
    <cofactor evidence="1">
        <name>Mg(2+)</name>
        <dbReference type="ChEBI" id="CHEBI:18420"/>
    </cofactor>
</comment>
<keyword evidence="8" id="KW-0460">Magnesium</keyword>
<keyword evidence="7 12" id="KW-0378">Hydrolase</keyword>
<dbReference type="SUPFAM" id="SSF55811">
    <property type="entry name" value="Nudix"/>
    <property type="match status" value="1"/>
</dbReference>
<dbReference type="Gene3D" id="3.90.79.10">
    <property type="entry name" value="Nucleoside Triphosphate Pyrophosphohydrolase"/>
    <property type="match status" value="1"/>
</dbReference>
<dbReference type="PROSITE" id="PS51462">
    <property type="entry name" value="NUDIX"/>
    <property type="match status" value="1"/>
</dbReference>
<comment type="caution">
    <text evidence="14">The sequence shown here is derived from an EMBL/GenBank/DDBJ whole genome shotgun (WGS) entry which is preliminary data.</text>
</comment>
<dbReference type="PROSITE" id="PS00893">
    <property type="entry name" value="NUDIX_BOX"/>
    <property type="match status" value="1"/>
</dbReference>
<dbReference type="RefSeq" id="WP_377458003.1">
    <property type="nucleotide sequence ID" value="NZ_JBHLUB010000003.1"/>
</dbReference>
<gene>
    <name evidence="14" type="ORF">ACFFFR_02765</name>
</gene>
<evidence type="ECO:0000256" key="8">
    <source>
        <dbReference type="ARBA" id="ARBA00022842"/>
    </source>
</evidence>
<keyword evidence="4" id="KW-0235">DNA replication</keyword>
<keyword evidence="9" id="KW-0234">DNA repair</keyword>
<dbReference type="InterPro" id="IPR047127">
    <property type="entry name" value="MutT-like"/>
</dbReference>
<name>A0ABV6P864_9MICC</name>
<evidence type="ECO:0000256" key="1">
    <source>
        <dbReference type="ARBA" id="ARBA00001946"/>
    </source>
</evidence>
<dbReference type="EMBL" id="JBHLUB010000003">
    <property type="protein sequence ID" value="MFC0581314.1"/>
    <property type="molecule type" value="Genomic_DNA"/>
</dbReference>
<dbReference type="Pfam" id="PF00293">
    <property type="entry name" value="NUDIX"/>
    <property type="match status" value="1"/>
</dbReference>
<evidence type="ECO:0000256" key="6">
    <source>
        <dbReference type="ARBA" id="ARBA00022763"/>
    </source>
</evidence>
<dbReference type="PRINTS" id="PR00502">
    <property type="entry name" value="NUDIXFAMILY"/>
</dbReference>
<evidence type="ECO:0000256" key="10">
    <source>
        <dbReference type="ARBA" id="ARBA00035861"/>
    </source>
</evidence>
<evidence type="ECO:0000259" key="13">
    <source>
        <dbReference type="PROSITE" id="PS51462"/>
    </source>
</evidence>
<dbReference type="InterPro" id="IPR020476">
    <property type="entry name" value="Nudix_hydrolase"/>
</dbReference>
<dbReference type="GO" id="GO:0016787">
    <property type="term" value="F:hydrolase activity"/>
    <property type="evidence" value="ECO:0007669"/>
    <property type="project" value="UniProtKB-KW"/>
</dbReference>
<evidence type="ECO:0000256" key="9">
    <source>
        <dbReference type="ARBA" id="ARBA00023204"/>
    </source>
</evidence>
<accession>A0ABV6P864</accession>
<keyword evidence="15" id="KW-1185">Reference proteome</keyword>
<sequence>MIKKIVGGAIVDSLTAPQQVLLARRTSPHQFAGMYEFPGGKVEPGETCEAALHREILEELGVQIRLGAEVPGPGEYGWPLNETAQMRVWLAEVSTGEPEPLEDHDELRWVPLEDPELLKLNWIPADLPIVEEILRTLRPSATV</sequence>
<evidence type="ECO:0000256" key="11">
    <source>
        <dbReference type="ARBA" id="ARBA00038905"/>
    </source>
</evidence>
<organism evidence="14 15">
    <name type="scientific">Micrococcoides hystricis</name>
    <dbReference type="NCBI Taxonomy" id="1572761"/>
    <lineage>
        <taxon>Bacteria</taxon>
        <taxon>Bacillati</taxon>
        <taxon>Actinomycetota</taxon>
        <taxon>Actinomycetes</taxon>
        <taxon>Micrococcales</taxon>
        <taxon>Micrococcaceae</taxon>
        <taxon>Micrococcoides</taxon>
    </lineage>
</organism>
<dbReference type="Proteomes" id="UP001589862">
    <property type="component" value="Unassembled WGS sequence"/>
</dbReference>
<protein>
    <recommendedName>
        <fullName evidence="11">8-oxo-dGTP diphosphatase</fullName>
        <ecNumber evidence="11">3.6.1.55</ecNumber>
    </recommendedName>
</protein>
<dbReference type="PANTHER" id="PTHR47707">
    <property type="entry name" value="8-OXO-DGTP DIPHOSPHATASE"/>
    <property type="match status" value="1"/>
</dbReference>
<evidence type="ECO:0000256" key="7">
    <source>
        <dbReference type="ARBA" id="ARBA00022801"/>
    </source>
</evidence>